<dbReference type="EMBL" id="JYDT01001126">
    <property type="protein sequence ID" value="KRY69485.1"/>
    <property type="molecule type" value="Genomic_DNA"/>
</dbReference>
<evidence type="ECO:0000313" key="1">
    <source>
        <dbReference type="EMBL" id="KRY69485.1"/>
    </source>
</evidence>
<reference evidence="1 2" key="1">
    <citation type="submission" date="2015-01" db="EMBL/GenBank/DDBJ databases">
        <title>Evolution of Trichinella species and genotypes.</title>
        <authorList>
            <person name="Korhonen P.K."/>
            <person name="Edoardo P."/>
            <person name="Giuseppe L.R."/>
            <person name="Gasser R.B."/>
        </authorList>
    </citation>
    <scope>NUCLEOTIDE SEQUENCE [LARGE SCALE GENOMIC DNA]</scope>
    <source>
        <strain evidence="1">ISS470</strain>
    </source>
</reference>
<proteinExistence type="predicted"/>
<gene>
    <name evidence="1" type="ORF">T4D_6183</name>
</gene>
<name>A0A0V1E6K1_TRIPS</name>
<protein>
    <submittedName>
        <fullName evidence="1">Uncharacterized protein</fullName>
    </submittedName>
</protein>
<sequence length="50" mass="5465">MPFLAGVSQGSGLHLFQDEGNFPIAPICIKENNIPLSCTMKNSIWLGIFD</sequence>
<evidence type="ECO:0000313" key="2">
    <source>
        <dbReference type="Proteomes" id="UP000054995"/>
    </source>
</evidence>
<dbReference type="Proteomes" id="UP000054995">
    <property type="component" value="Unassembled WGS sequence"/>
</dbReference>
<accession>A0A0V1E6K1</accession>
<comment type="caution">
    <text evidence="1">The sequence shown here is derived from an EMBL/GenBank/DDBJ whole genome shotgun (WGS) entry which is preliminary data.</text>
</comment>
<dbReference type="AlphaFoldDB" id="A0A0V1E6K1"/>
<organism evidence="1 2">
    <name type="scientific">Trichinella pseudospiralis</name>
    <name type="common">Parasitic roundworm</name>
    <dbReference type="NCBI Taxonomy" id="6337"/>
    <lineage>
        <taxon>Eukaryota</taxon>
        <taxon>Metazoa</taxon>
        <taxon>Ecdysozoa</taxon>
        <taxon>Nematoda</taxon>
        <taxon>Enoplea</taxon>
        <taxon>Dorylaimia</taxon>
        <taxon>Trichinellida</taxon>
        <taxon>Trichinellidae</taxon>
        <taxon>Trichinella</taxon>
    </lineage>
</organism>
<keyword evidence="2" id="KW-1185">Reference proteome</keyword>